<dbReference type="Proteomes" id="UP000753196">
    <property type="component" value="Unassembled WGS sequence"/>
</dbReference>
<dbReference type="GO" id="GO:0042586">
    <property type="term" value="F:peptide deformylase activity"/>
    <property type="evidence" value="ECO:0007669"/>
    <property type="project" value="InterPro"/>
</dbReference>
<protein>
    <submittedName>
        <fullName evidence="2">Peptide deformylase</fullName>
    </submittedName>
</protein>
<dbReference type="Pfam" id="PF01327">
    <property type="entry name" value="Pep_deformylase"/>
    <property type="match status" value="1"/>
</dbReference>
<dbReference type="Gene3D" id="3.90.45.10">
    <property type="entry name" value="Peptide deformylase"/>
    <property type="match status" value="1"/>
</dbReference>
<proteinExistence type="inferred from homology"/>
<dbReference type="SUPFAM" id="SSF56420">
    <property type="entry name" value="Peptide deformylase"/>
    <property type="match status" value="1"/>
</dbReference>
<sequence length="156" mass="17466">KATLEATPDGVGLAAPQVGASYAIFIVSEEAEEIDKAQSGGWERRDRRALDEVHEKPYETRAWNYRVFINPAVKNTSRRKLNGPEGCLSVPGTFGVVARHEKITVEAHDEEGKKFRRGASRFYARVMQHELDHLAGTLFIDNASDLMDIEKEPAKK</sequence>
<evidence type="ECO:0000313" key="3">
    <source>
        <dbReference type="Proteomes" id="UP000753196"/>
    </source>
</evidence>
<evidence type="ECO:0000313" key="2">
    <source>
        <dbReference type="EMBL" id="MBI3631050.1"/>
    </source>
</evidence>
<dbReference type="HAMAP" id="MF_00163">
    <property type="entry name" value="Pep_deformylase"/>
    <property type="match status" value="1"/>
</dbReference>
<dbReference type="CDD" id="cd00487">
    <property type="entry name" value="Pep_deformylase"/>
    <property type="match status" value="1"/>
</dbReference>
<dbReference type="AlphaFoldDB" id="A0A932VR09"/>
<dbReference type="InterPro" id="IPR036821">
    <property type="entry name" value="Peptide_deformylase_sf"/>
</dbReference>
<dbReference type="PANTHER" id="PTHR10458">
    <property type="entry name" value="PEPTIDE DEFORMYLASE"/>
    <property type="match status" value="1"/>
</dbReference>
<feature type="non-terminal residue" evidence="2">
    <location>
        <position position="1"/>
    </location>
</feature>
<accession>A0A932VR09</accession>
<dbReference type="PANTHER" id="PTHR10458:SF22">
    <property type="entry name" value="PEPTIDE DEFORMYLASE"/>
    <property type="match status" value="1"/>
</dbReference>
<dbReference type="PRINTS" id="PR01576">
    <property type="entry name" value="PDEFORMYLASE"/>
</dbReference>
<evidence type="ECO:0000256" key="1">
    <source>
        <dbReference type="ARBA" id="ARBA00010759"/>
    </source>
</evidence>
<comment type="caution">
    <text evidence="2">The sequence shown here is derived from an EMBL/GenBank/DDBJ whole genome shotgun (WGS) entry which is preliminary data.</text>
</comment>
<gene>
    <name evidence="2" type="ORF">HY221_01820</name>
</gene>
<dbReference type="InterPro" id="IPR023635">
    <property type="entry name" value="Peptide_deformylase"/>
</dbReference>
<organism evidence="2 3">
    <name type="scientific">Candidatus Sungiibacteriota bacterium</name>
    <dbReference type="NCBI Taxonomy" id="2750080"/>
    <lineage>
        <taxon>Bacteria</taxon>
        <taxon>Candidatus Sungiibacteriota</taxon>
    </lineage>
</organism>
<dbReference type="PIRSF" id="PIRSF004749">
    <property type="entry name" value="Pep_def"/>
    <property type="match status" value="1"/>
</dbReference>
<comment type="similarity">
    <text evidence="1">Belongs to the polypeptide deformylase family.</text>
</comment>
<dbReference type="EMBL" id="JACQCR010000041">
    <property type="protein sequence ID" value="MBI3631050.1"/>
    <property type="molecule type" value="Genomic_DNA"/>
</dbReference>
<name>A0A932VR09_9BACT</name>
<reference evidence="2" key="1">
    <citation type="submission" date="2020-07" db="EMBL/GenBank/DDBJ databases">
        <title>Huge and variable diversity of episymbiotic CPR bacteria and DPANN archaea in groundwater ecosystems.</title>
        <authorList>
            <person name="He C.Y."/>
            <person name="Keren R."/>
            <person name="Whittaker M."/>
            <person name="Farag I.F."/>
            <person name="Doudna J."/>
            <person name="Cate J.H.D."/>
            <person name="Banfield J.F."/>
        </authorList>
    </citation>
    <scope>NUCLEOTIDE SEQUENCE</scope>
    <source>
        <strain evidence="2">NC_groundwater_973_Pr1_S-0.2um_54_13</strain>
    </source>
</reference>